<keyword evidence="3" id="KW-1185">Reference proteome</keyword>
<organism evidence="2 3">
    <name type="scientific">Pseudodesulfovibrio nedwellii</name>
    <dbReference type="NCBI Taxonomy" id="2973072"/>
    <lineage>
        <taxon>Bacteria</taxon>
        <taxon>Pseudomonadati</taxon>
        <taxon>Thermodesulfobacteriota</taxon>
        <taxon>Desulfovibrionia</taxon>
        <taxon>Desulfovibrionales</taxon>
        <taxon>Desulfovibrionaceae</taxon>
    </lineage>
</organism>
<dbReference type="InterPro" id="IPR013830">
    <property type="entry name" value="SGNH_hydro"/>
</dbReference>
<dbReference type="InterPro" id="IPR051532">
    <property type="entry name" value="Ester_Hydrolysis_Enzymes"/>
</dbReference>
<evidence type="ECO:0000259" key="1">
    <source>
        <dbReference type="Pfam" id="PF13472"/>
    </source>
</evidence>
<dbReference type="EMBL" id="AP026709">
    <property type="protein sequence ID" value="BDQ38878.1"/>
    <property type="molecule type" value="Genomic_DNA"/>
</dbReference>
<dbReference type="RefSeq" id="WP_281761365.1">
    <property type="nucleotide sequence ID" value="NZ_AP026709.1"/>
</dbReference>
<accession>A0ABN6S8Z7</accession>
<evidence type="ECO:0000313" key="3">
    <source>
        <dbReference type="Proteomes" id="UP001317742"/>
    </source>
</evidence>
<reference evidence="2 3" key="1">
    <citation type="submission" date="2022-08" db="EMBL/GenBank/DDBJ databases">
        <title>Genome Sequence of the sulphate-reducing bacterium, Pseudodesulfovibrio sp. SYK.</title>
        <authorList>
            <person name="Kondo R."/>
            <person name="Kataoka T."/>
        </authorList>
    </citation>
    <scope>NUCLEOTIDE SEQUENCE [LARGE SCALE GENOMIC DNA]</scope>
    <source>
        <strain evidence="2 3">SYK</strain>
    </source>
</reference>
<feature type="domain" description="SGNH hydrolase-type esterase" evidence="1">
    <location>
        <begin position="5"/>
        <end position="172"/>
    </location>
</feature>
<dbReference type="SUPFAM" id="SSF52266">
    <property type="entry name" value="SGNH hydrolase"/>
    <property type="match status" value="1"/>
</dbReference>
<dbReference type="Proteomes" id="UP001317742">
    <property type="component" value="Chromosome"/>
</dbReference>
<dbReference type="Gene3D" id="3.40.50.1110">
    <property type="entry name" value="SGNH hydrolase"/>
    <property type="match status" value="1"/>
</dbReference>
<name>A0ABN6S8Z7_9BACT</name>
<proteinExistence type="predicted"/>
<dbReference type="PANTHER" id="PTHR30383">
    <property type="entry name" value="THIOESTERASE 1/PROTEASE 1/LYSOPHOSPHOLIPASE L1"/>
    <property type="match status" value="1"/>
</dbReference>
<dbReference type="Pfam" id="PF13472">
    <property type="entry name" value="Lipase_GDSL_2"/>
    <property type="match status" value="1"/>
</dbReference>
<protein>
    <recommendedName>
        <fullName evidence="1">SGNH hydrolase-type esterase domain-containing protein</fullName>
    </recommendedName>
</protein>
<gene>
    <name evidence="2" type="ORF">SYK_32380</name>
</gene>
<evidence type="ECO:0000313" key="2">
    <source>
        <dbReference type="EMBL" id="BDQ38878.1"/>
    </source>
</evidence>
<sequence length="192" mass="20744">MIVFFFGDSLTLGYGDETGLGWPGRITASLAKNGKDITGYNLGVRKDTTIRLQDRWLSEAAPRTIDGMESRFVFSFGVADIMNDVPLQESLKAARNILSTAQAKGDVLFIGPPPVSDTHKNTRVKSLAVEIARLCDELAIPAISTFDSMESSAVYEQALSDGDTVHPTAAGYIALADSILKHKAARTFFGLE</sequence>
<dbReference type="InterPro" id="IPR036514">
    <property type="entry name" value="SGNH_hydro_sf"/>
</dbReference>